<dbReference type="EMBL" id="CP119311">
    <property type="protein sequence ID" value="WEK36922.1"/>
    <property type="molecule type" value="Genomic_DNA"/>
</dbReference>
<gene>
    <name evidence="1" type="ORF">P0Y53_05345</name>
</gene>
<proteinExistence type="predicted"/>
<organism evidence="1 2">
    <name type="scientific">Candidatus Pseudobacter hemicellulosilyticus</name>
    <dbReference type="NCBI Taxonomy" id="3121375"/>
    <lineage>
        <taxon>Bacteria</taxon>
        <taxon>Pseudomonadati</taxon>
        <taxon>Bacteroidota</taxon>
        <taxon>Chitinophagia</taxon>
        <taxon>Chitinophagales</taxon>
        <taxon>Chitinophagaceae</taxon>
        <taxon>Pseudobacter</taxon>
    </lineage>
</organism>
<reference evidence="1" key="1">
    <citation type="submission" date="2023-03" db="EMBL/GenBank/DDBJ databases">
        <title>Andean soil-derived lignocellulolytic bacterial consortium as a source of novel taxa and putative plastic-active enzymes.</title>
        <authorList>
            <person name="Diaz-Garcia L."/>
            <person name="Chuvochina M."/>
            <person name="Feuerriegel G."/>
            <person name="Bunk B."/>
            <person name="Sproer C."/>
            <person name="Streit W.R."/>
            <person name="Rodriguez L.M."/>
            <person name="Overmann J."/>
            <person name="Jimenez D.J."/>
        </authorList>
    </citation>
    <scope>NUCLEOTIDE SEQUENCE</scope>
    <source>
        <strain evidence="1">MAG 7</strain>
    </source>
</reference>
<evidence type="ECO:0000313" key="1">
    <source>
        <dbReference type="EMBL" id="WEK36922.1"/>
    </source>
</evidence>
<name>A0AAJ6BI52_9BACT</name>
<sequence length="103" mass="11773">MLKFRNWRTERIDKEELVSGSANKDFIYCKMIITTVAENLKIQIDMANLFRKLLVTKDDSIKHLPFESSSIVSKLLNSDNLKGLNEQSKCVLHAFAETGVRLA</sequence>
<accession>A0AAJ6BI52</accession>
<dbReference type="AlphaFoldDB" id="A0AAJ6BI52"/>
<protein>
    <submittedName>
        <fullName evidence="1">Uncharacterized protein</fullName>
    </submittedName>
</protein>
<dbReference type="Proteomes" id="UP001220610">
    <property type="component" value="Chromosome"/>
</dbReference>
<evidence type="ECO:0000313" key="2">
    <source>
        <dbReference type="Proteomes" id="UP001220610"/>
    </source>
</evidence>